<dbReference type="InParanoid" id="E3LJ39"/>
<sequence length="380" mass="44028">MPSDTLKPIAVAYQNIRGVPFYMNFEYKLNWVTFMTIIDLLVNTIGTLIFIQIPIFYFKNKQKIKKIGLRLDVFQSFLLMQIWSICMTIGEFLLFKIPATGIFTNYCANNDPQVLLRFTMFFFHCAHYSSLLFTLLFCVLRVAILYSKSSEEKEKLFYYLIPPFIIFPFLVSVPHLLTEGLCLQMEQPYPFGALIISSRFFEDNTALSAFGNFVLTATVIFTIIGLNIAMFFKIRKRKMSSVGQSYSSQNQKVARTLTGTMIIMLIPLIVYLFVATGEIIPNNYLSFILYCGATANDIRVHIVTCYFYFTHPVFKKHGMIKKIDVAQKMTSVLSNCVRPGLIHNEGFDKHVFDDFIVYHNQYSRHSAKYLESLWQLRNDI</sequence>
<dbReference type="OrthoDB" id="5807521at2759"/>
<feature type="transmembrane region" description="Helical" evidence="1">
    <location>
        <begin position="115"/>
        <end position="144"/>
    </location>
</feature>
<dbReference type="InterPro" id="IPR003839">
    <property type="entry name" value="7TM_GPCR_serpentine_rcpt_Sru"/>
</dbReference>
<dbReference type="Gene3D" id="1.20.1070.10">
    <property type="entry name" value="Rhodopsin 7-helix transmembrane proteins"/>
    <property type="match status" value="1"/>
</dbReference>
<dbReference type="eggNOG" id="ENOG502R7RW">
    <property type="taxonomic scope" value="Eukaryota"/>
</dbReference>
<dbReference type="AlphaFoldDB" id="E3LJ39"/>
<accession>E3LJ39</accession>
<dbReference type="Pfam" id="PF10322">
    <property type="entry name" value="7TM_GPCR_Sru"/>
    <property type="match status" value="1"/>
</dbReference>
<dbReference type="FunCoup" id="E3LJ39">
    <property type="interactions" value="3"/>
</dbReference>
<dbReference type="PANTHER" id="PTHR47516:SF2">
    <property type="entry name" value="SERPENTINE RECEPTOR CLASS GAMMA"/>
    <property type="match status" value="1"/>
</dbReference>
<feature type="transmembrane region" description="Helical" evidence="1">
    <location>
        <begin position="77"/>
        <end position="95"/>
    </location>
</feature>
<name>E3LJ39_CAERE</name>
<evidence type="ECO:0000313" key="3">
    <source>
        <dbReference type="Proteomes" id="UP000008281"/>
    </source>
</evidence>
<protein>
    <submittedName>
        <fullName evidence="2">Uncharacterized protein</fullName>
    </submittedName>
</protein>
<dbReference type="Proteomes" id="UP000008281">
    <property type="component" value="Unassembled WGS sequence"/>
</dbReference>
<dbReference type="PANTHER" id="PTHR47516">
    <property type="entry name" value="SERPENTINE RECEPTOR, CLASS U-RELATED"/>
    <property type="match status" value="1"/>
</dbReference>
<keyword evidence="1" id="KW-0472">Membrane</keyword>
<reference evidence="2" key="1">
    <citation type="submission" date="2007-07" db="EMBL/GenBank/DDBJ databases">
        <title>PCAP assembly of the Caenorhabditis remanei genome.</title>
        <authorList>
            <consortium name="The Caenorhabditis remanei Sequencing Consortium"/>
            <person name="Wilson R.K."/>
        </authorList>
    </citation>
    <scope>NUCLEOTIDE SEQUENCE [LARGE SCALE GENOMIC DNA]</scope>
    <source>
        <strain evidence="2">PB4641</strain>
    </source>
</reference>
<feature type="transmembrane region" description="Helical" evidence="1">
    <location>
        <begin position="253"/>
        <end position="275"/>
    </location>
</feature>
<feature type="transmembrane region" description="Helical" evidence="1">
    <location>
        <begin position="209"/>
        <end position="232"/>
    </location>
</feature>
<keyword evidence="1" id="KW-0812">Transmembrane</keyword>
<proteinExistence type="predicted"/>
<organism evidence="3">
    <name type="scientific">Caenorhabditis remanei</name>
    <name type="common">Caenorhabditis vulgaris</name>
    <dbReference type="NCBI Taxonomy" id="31234"/>
    <lineage>
        <taxon>Eukaryota</taxon>
        <taxon>Metazoa</taxon>
        <taxon>Ecdysozoa</taxon>
        <taxon>Nematoda</taxon>
        <taxon>Chromadorea</taxon>
        <taxon>Rhabditida</taxon>
        <taxon>Rhabditina</taxon>
        <taxon>Rhabditomorpha</taxon>
        <taxon>Rhabditoidea</taxon>
        <taxon>Rhabditidae</taxon>
        <taxon>Peloderinae</taxon>
        <taxon>Caenorhabditis</taxon>
    </lineage>
</organism>
<keyword evidence="1" id="KW-1133">Transmembrane helix</keyword>
<evidence type="ECO:0000256" key="1">
    <source>
        <dbReference type="SAM" id="Phobius"/>
    </source>
</evidence>
<evidence type="ECO:0000313" key="2">
    <source>
        <dbReference type="EMBL" id="EFO94894.1"/>
    </source>
</evidence>
<keyword evidence="3" id="KW-1185">Reference proteome</keyword>
<feature type="transmembrane region" description="Helical" evidence="1">
    <location>
        <begin position="156"/>
        <end position="177"/>
    </location>
</feature>
<feature type="transmembrane region" description="Helical" evidence="1">
    <location>
        <begin position="31"/>
        <end position="57"/>
    </location>
</feature>
<dbReference type="EMBL" id="DS268409">
    <property type="protein sequence ID" value="EFO94894.1"/>
    <property type="molecule type" value="Genomic_DNA"/>
</dbReference>
<gene>
    <name evidence="2" type="ORF">CRE_09471</name>
</gene>
<dbReference type="HOGENOM" id="CLU_049496_1_0_1"/>